<dbReference type="GO" id="GO:0016491">
    <property type="term" value="F:oxidoreductase activity"/>
    <property type="evidence" value="ECO:0007669"/>
    <property type="project" value="UniProtKB-KW"/>
</dbReference>
<dbReference type="InterPro" id="IPR036291">
    <property type="entry name" value="NAD(P)-bd_dom_sf"/>
</dbReference>
<dbReference type="SUPFAM" id="SSF51735">
    <property type="entry name" value="NAD(P)-binding Rossmann-fold domains"/>
    <property type="match status" value="1"/>
</dbReference>
<protein>
    <submittedName>
        <fullName evidence="4">Uncharacterized protein</fullName>
    </submittedName>
</protein>
<reference evidence="4 5" key="1">
    <citation type="submission" date="2018-05" db="EMBL/GenBank/DDBJ databases">
        <title>Draft genome sequence of Scytalidium lignicola DSM 105466, a ubiquitous saprotrophic fungus.</title>
        <authorList>
            <person name="Buettner E."/>
            <person name="Gebauer A.M."/>
            <person name="Hofrichter M."/>
            <person name="Liers C."/>
            <person name="Kellner H."/>
        </authorList>
    </citation>
    <scope>NUCLEOTIDE SEQUENCE [LARGE SCALE GENOMIC DNA]</scope>
    <source>
        <strain evidence="4 5">DSM 105466</strain>
    </source>
</reference>
<dbReference type="InterPro" id="IPR002347">
    <property type="entry name" value="SDR_fam"/>
</dbReference>
<dbReference type="Gene3D" id="3.40.50.720">
    <property type="entry name" value="NAD(P)-binding Rossmann-like Domain"/>
    <property type="match status" value="1"/>
</dbReference>
<evidence type="ECO:0000313" key="4">
    <source>
        <dbReference type="EMBL" id="RFU30908.1"/>
    </source>
</evidence>
<dbReference type="InterPro" id="IPR051122">
    <property type="entry name" value="SDR_DHRS6-like"/>
</dbReference>
<evidence type="ECO:0000256" key="2">
    <source>
        <dbReference type="ARBA" id="ARBA00022857"/>
    </source>
</evidence>
<sequence>MPSISGQSIIIIGGSSGIGFGVAKLALQEGLRVAIASSNPTRVATAVDNLKKEVPTGQITGHECNLKGDDVEANLEKLFTEVVITNGGNALDHIIFTAGDALAIKSVKEIDINFIREAGQVRFVAPLLVGKLAPRFVKNHYKSSLILTTGSISEKPAVNWSVVSSYLTGLRGMTRNLAVDIKPIRVNLVCPGAVDTELWGPSREKLIAEYKEKAFMGKVGSAEEVAESYIYLMKDTNATGSIVSTNGGATL</sequence>
<evidence type="ECO:0000313" key="5">
    <source>
        <dbReference type="Proteomes" id="UP000258309"/>
    </source>
</evidence>
<dbReference type="InterPro" id="IPR057571">
    <property type="entry name" value="SDR_PhqE-like"/>
</dbReference>
<keyword evidence="5" id="KW-1185">Reference proteome</keyword>
<name>A0A3E2HBW7_SCYLI</name>
<feature type="non-terminal residue" evidence="4">
    <location>
        <position position="1"/>
    </location>
</feature>
<dbReference type="PANTHER" id="PTHR43477:SF1">
    <property type="entry name" value="DIHYDROANTICAPSIN 7-DEHYDROGENASE"/>
    <property type="match status" value="1"/>
</dbReference>
<dbReference type="PANTHER" id="PTHR43477">
    <property type="entry name" value="DIHYDROANTICAPSIN 7-DEHYDROGENASE"/>
    <property type="match status" value="1"/>
</dbReference>
<keyword evidence="3" id="KW-0560">Oxidoreductase</keyword>
<dbReference type="AlphaFoldDB" id="A0A3E2HBW7"/>
<dbReference type="CDD" id="cd05233">
    <property type="entry name" value="SDR_c"/>
    <property type="match status" value="1"/>
</dbReference>
<comment type="similarity">
    <text evidence="1">Belongs to the short-chain dehydrogenases/reductases (SDR) family.</text>
</comment>
<feature type="non-terminal residue" evidence="4">
    <location>
        <position position="251"/>
    </location>
</feature>
<comment type="caution">
    <text evidence="4">The sequence shown here is derived from an EMBL/GenBank/DDBJ whole genome shotgun (WGS) entry which is preliminary data.</text>
</comment>
<organism evidence="4 5">
    <name type="scientific">Scytalidium lignicola</name>
    <name type="common">Hyphomycete</name>
    <dbReference type="NCBI Taxonomy" id="5539"/>
    <lineage>
        <taxon>Eukaryota</taxon>
        <taxon>Fungi</taxon>
        <taxon>Dikarya</taxon>
        <taxon>Ascomycota</taxon>
        <taxon>Pezizomycotina</taxon>
        <taxon>Leotiomycetes</taxon>
        <taxon>Leotiomycetes incertae sedis</taxon>
        <taxon>Scytalidium</taxon>
    </lineage>
</organism>
<accession>A0A3E2HBW7</accession>
<dbReference type="PRINTS" id="PR00081">
    <property type="entry name" value="GDHRDH"/>
</dbReference>
<dbReference type="Proteomes" id="UP000258309">
    <property type="component" value="Unassembled WGS sequence"/>
</dbReference>
<evidence type="ECO:0000256" key="3">
    <source>
        <dbReference type="ARBA" id="ARBA00023002"/>
    </source>
</evidence>
<proteinExistence type="inferred from homology"/>
<dbReference type="Pfam" id="PF23441">
    <property type="entry name" value="SDR"/>
    <property type="match status" value="1"/>
</dbReference>
<evidence type="ECO:0000256" key="1">
    <source>
        <dbReference type="ARBA" id="ARBA00006484"/>
    </source>
</evidence>
<dbReference type="EMBL" id="NCSJ02000088">
    <property type="protein sequence ID" value="RFU30908.1"/>
    <property type="molecule type" value="Genomic_DNA"/>
</dbReference>
<gene>
    <name evidence="4" type="ORF">B7463_g5411</name>
</gene>
<keyword evidence="2" id="KW-0521">NADP</keyword>
<dbReference type="STRING" id="5539.A0A3E2HBW7"/>
<dbReference type="OMA" id="ITAHVCD"/>
<dbReference type="OrthoDB" id="294295at2759"/>